<dbReference type="Pfam" id="PF13503">
    <property type="entry name" value="DUF4123"/>
    <property type="match status" value="1"/>
</dbReference>
<proteinExistence type="predicted"/>
<dbReference type="EMBL" id="SLZQ01000027">
    <property type="protein sequence ID" value="TCS31959.1"/>
    <property type="molecule type" value="Genomic_DNA"/>
</dbReference>
<accession>A0A4R3HQG6</accession>
<dbReference type="OrthoDB" id="8995541at2"/>
<name>A0A4R3HQG6_PAULE</name>
<organism evidence="2 3">
    <name type="scientific">Paucimonas lemoignei</name>
    <name type="common">Pseudomonas lemoignei</name>
    <dbReference type="NCBI Taxonomy" id="29443"/>
    <lineage>
        <taxon>Bacteria</taxon>
        <taxon>Pseudomonadati</taxon>
        <taxon>Pseudomonadota</taxon>
        <taxon>Betaproteobacteria</taxon>
        <taxon>Burkholderiales</taxon>
        <taxon>Burkholderiaceae</taxon>
        <taxon>Paucimonas</taxon>
    </lineage>
</organism>
<evidence type="ECO:0000313" key="3">
    <source>
        <dbReference type="Proteomes" id="UP000295382"/>
    </source>
</evidence>
<dbReference type="Proteomes" id="UP000295382">
    <property type="component" value="Unassembled WGS sequence"/>
</dbReference>
<feature type="domain" description="DUF4123" evidence="1">
    <location>
        <begin position="31"/>
        <end position="154"/>
    </location>
</feature>
<comment type="caution">
    <text evidence="2">The sequence shown here is derived from an EMBL/GenBank/DDBJ whole genome shotgun (WGS) entry which is preliminary data.</text>
</comment>
<keyword evidence="3" id="KW-1185">Reference proteome</keyword>
<gene>
    <name evidence="2" type="ORF">EDC30_1272</name>
</gene>
<sequence>MNMSHHKELLPAPSPLTELLHKDKHSDANPYLLADGARLLKYQIRGTLPLHVHLGTSLAVFDDITHQAHAVGPLLFDLDWSAWEQSRRFNFLETLFLGDVCSFLLSPLSRQELAHHLHHHLDVILEDGSEMLMRFYDPRVLASWYQILPTSQRQDLGLGITAWGYFDHQQQVCWLPIEKKRNEFPEKAYPFQITAQQEEALLRQCLPYTLLDRLLLDASSGLDTVKRSQRYQILATLIQKSQKYGFDGMANLENFCRLGLQYGVDFDQMQPMQRLLGQTNKPAHLDELLTQFSTKDWEAMKAFDWVNE</sequence>
<evidence type="ECO:0000259" key="1">
    <source>
        <dbReference type="Pfam" id="PF13503"/>
    </source>
</evidence>
<protein>
    <submittedName>
        <fullName evidence="2">Uncharacterized protein DUF4123</fullName>
    </submittedName>
</protein>
<dbReference type="InterPro" id="IPR025391">
    <property type="entry name" value="DUF4123"/>
</dbReference>
<reference evidence="2 3" key="1">
    <citation type="submission" date="2019-03" db="EMBL/GenBank/DDBJ databases">
        <title>Genomic Encyclopedia of Type Strains, Phase IV (KMG-IV): sequencing the most valuable type-strain genomes for metagenomic binning, comparative biology and taxonomic classification.</title>
        <authorList>
            <person name="Goeker M."/>
        </authorList>
    </citation>
    <scope>NUCLEOTIDE SEQUENCE [LARGE SCALE GENOMIC DNA]</scope>
    <source>
        <strain evidence="2 3">DSM 7445</strain>
    </source>
</reference>
<evidence type="ECO:0000313" key="2">
    <source>
        <dbReference type="EMBL" id="TCS31959.1"/>
    </source>
</evidence>
<dbReference type="AlphaFoldDB" id="A0A4R3HQG6"/>